<evidence type="ECO:0000256" key="1">
    <source>
        <dbReference type="SAM" id="Phobius"/>
    </source>
</evidence>
<sequence length="138" mass="15348">MKNDRRPKFFCEFCDTEVPVNARFCPKCGRFFASVCCPRCGKIGDHTLFANGCPDCGYAGSGSNLVDLLGQTGQNGNKTKARTKHSGKTGLFGKKRTENAYRTKKNAYNAEDPLPAWIYIAVVLLLLVVLKVLYDFLR</sequence>
<proteinExistence type="predicted"/>
<keyword evidence="1" id="KW-0812">Transmembrane</keyword>
<feature type="transmembrane region" description="Helical" evidence="1">
    <location>
        <begin position="114"/>
        <end position="134"/>
    </location>
</feature>
<protein>
    <recommendedName>
        <fullName evidence="4">DZANK-type domain-containing protein</fullName>
    </recommendedName>
</protein>
<evidence type="ECO:0000313" key="2">
    <source>
        <dbReference type="EMBL" id="ERJ93675.1"/>
    </source>
</evidence>
<dbReference type="RefSeq" id="WP_021686988.1">
    <property type="nucleotide sequence ID" value="NZ_KI260564.1"/>
</dbReference>
<gene>
    <name evidence="2" type="ORF">HMPREF9193_00768</name>
</gene>
<dbReference type="EMBL" id="AWVH01000023">
    <property type="protein sequence ID" value="ERJ93675.1"/>
    <property type="molecule type" value="Genomic_DNA"/>
</dbReference>
<accession>A0ABN0NZV4</accession>
<evidence type="ECO:0000313" key="3">
    <source>
        <dbReference type="Proteomes" id="UP000016649"/>
    </source>
</evidence>
<comment type="caution">
    <text evidence="2">The sequence shown here is derived from an EMBL/GenBank/DDBJ whole genome shotgun (WGS) entry which is preliminary data.</text>
</comment>
<dbReference type="Proteomes" id="UP000016649">
    <property type="component" value="Unassembled WGS sequence"/>
</dbReference>
<reference evidence="2 3" key="1">
    <citation type="submission" date="2013-08" db="EMBL/GenBank/DDBJ databases">
        <authorList>
            <person name="Weinstock G."/>
            <person name="Sodergren E."/>
            <person name="Wylie T."/>
            <person name="Fulton L."/>
            <person name="Fulton R."/>
            <person name="Fronick C."/>
            <person name="O'Laughlin M."/>
            <person name="Godfrey J."/>
            <person name="Miner T."/>
            <person name="Herter B."/>
            <person name="Appelbaum E."/>
            <person name="Cordes M."/>
            <person name="Lek S."/>
            <person name="Wollam A."/>
            <person name="Pepin K.H."/>
            <person name="Palsikar V.B."/>
            <person name="Mitreva M."/>
            <person name="Wilson R.K."/>
        </authorList>
    </citation>
    <scope>NUCLEOTIDE SEQUENCE [LARGE SCALE GENOMIC DNA]</scope>
    <source>
        <strain evidence="2 3">ATCC 700332</strain>
    </source>
</reference>
<name>A0ABN0NZV4_TRELE</name>
<evidence type="ECO:0008006" key="4">
    <source>
        <dbReference type="Google" id="ProtNLM"/>
    </source>
</evidence>
<keyword evidence="3" id="KW-1185">Reference proteome</keyword>
<organism evidence="2 3">
    <name type="scientific">Treponema lecithinolyticum ATCC 700332</name>
    <dbReference type="NCBI Taxonomy" id="1321815"/>
    <lineage>
        <taxon>Bacteria</taxon>
        <taxon>Pseudomonadati</taxon>
        <taxon>Spirochaetota</taxon>
        <taxon>Spirochaetia</taxon>
        <taxon>Spirochaetales</taxon>
        <taxon>Treponemataceae</taxon>
        <taxon>Treponema</taxon>
    </lineage>
</organism>
<keyword evidence="1" id="KW-0472">Membrane</keyword>
<keyword evidence="1" id="KW-1133">Transmembrane helix</keyword>